<dbReference type="EMBL" id="JAHLPM010000001">
    <property type="protein sequence ID" value="MBU5436622.1"/>
    <property type="molecule type" value="Genomic_DNA"/>
</dbReference>
<organism evidence="9 10">
    <name type="scientific">Tissierella simiarum</name>
    <dbReference type="NCBI Taxonomy" id="2841534"/>
    <lineage>
        <taxon>Bacteria</taxon>
        <taxon>Bacillati</taxon>
        <taxon>Bacillota</taxon>
        <taxon>Tissierellia</taxon>
        <taxon>Tissierellales</taxon>
        <taxon>Tissierellaceae</taxon>
        <taxon>Tissierella</taxon>
    </lineage>
</organism>
<keyword evidence="4" id="KW-1003">Cell membrane</keyword>
<dbReference type="CDD" id="cd03257">
    <property type="entry name" value="ABC_NikE_OppD_transporters"/>
    <property type="match status" value="1"/>
</dbReference>
<keyword evidence="10" id="KW-1185">Reference proteome</keyword>
<dbReference type="InterPro" id="IPR017871">
    <property type="entry name" value="ABC_transporter-like_CS"/>
</dbReference>
<dbReference type="NCBIfam" id="TIGR01727">
    <property type="entry name" value="oligo_HPY"/>
    <property type="match status" value="1"/>
</dbReference>
<evidence type="ECO:0000256" key="5">
    <source>
        <dbReference type="ARBA" id="ARBA00022741"/>
    </source>
</evidence>
<name>A0ABS6E150_9FIRM</name>
<proteinExistence type="inferred from homology"/>
<keyword evidence="6 9" id="KW-0067">ATP-binding</keyword>
<comment type="similarity">
    <text evidence="2">Belongs to the ABC transporter superfamily.</text>
</comment>
<keyword evidence="3" id="KW-0813">Transport</keyword>
<evidence type="ECO:0000256" key="2">
    <source>
        <dbReference type="ARBA" id="ARBA00005417"/>
    </source>
</evidence>
<evidence type="ECO:0000256" key="3">
    <source>
        <dbReference type="ARBA" id="ARBA00022448"/>
    </source>
</evidence>
<evidence type="ECO:0000259" key="8">
    <source>
        <dbReference type="PROSITE" id="PS50893"/>
    </source>
</evidence>
<dbReference type="PROSITE" id="PS50893">
    <property type="entry name" value="ABC_TRANSPORTER_2"/>
    <property type="match status" value="1"/>
</dbReference>
<accession>A0ABS6E150</accession>
<comment type="caution">
    <text evidence="9">The sequence shown here is derived from an EMBL/GenBank/DDBJ whole genome shotgun (WGS) entry which is preliminary data.</text>
</comment>
<reference evidence="9 10" key="1">
    <citation type="submission" date="2021-06" db="EMBL/GenBank/DDBJ databases">
        <authorList>
            <person name="Sun Q."/>
            <person name="Li D."/>
        </authorList>
    </citation>
    <scope>NUCLEOTIDE SEQUENCE [LARGE SCALE GENOMIC DNA]</scope>
    <source>
        <strain evidence="9 10">MSJ-40</strain>
    </source>
</reference>
<dbReference type="GO" id="GO:0005524">
    <property type="term" value="F:ATP binding"/>
    <property type="evidence" value="ECO:0007669"/>
    <property type="project" value="UniProtKB-KW"/>
</dbReference>
<dbReference type="InterPro" id="IPR003439">
    <property type="entry name" value="ABC_transporter-like_ATP-bd"/>
</dbReference>
<feature type="domain" description="ABC transporter" evidence="8">
    <location>
        <begin position="5"/>
        <end position="257"/>
    </location>
</feature>
<dbReference type="PANTHER" id="PTHR43297:SF2">
    <property type="entry name" value="DIPEPTIDE TRANSPORT ATP-BINDING PROTEIN DPPD"/>
    <property type="match status" value="1"/>
</dbReference>
<evidence type="ECO:0000256" key="6">
    <source>
        <dbReference type="ARBA" id="ARBA00022840"/>
    </source>
</evidence>
<evidence type="ECO:0000313" key="9">
    <source>
        <dbReference type="EMBL" id="MBU5436622.1"/>
    </source>
</evidence>
<gene>
    <name evidence="9" type="ORF">KQI42_01305</name>
</gene>
<dbReference type="InterPro" id="IPR013563">
    <property type="entry name" value="Oligopep_ABC_C"/>
</dbReference>
<dbReference type="RefSeq" id="WP_216515975.1">
    <property type="nucleotide sequence ID" value="NZ_JAHLPM010000001.1"/>
</dbReference>
<dbReference type="PANTHER" id="PTHR43297">
    <property type="entry name" value="OLIGOPEPTIDE TRANSPORT ATP-BINDING PROTEIN APPD"/>
    <property type="match status" value="1"/>
</dbReference>
<dbReference type="Pfam" id="PF08352">
    <property type="entry name" value="oligo_HPY"/>
    <property type="match status" value="1"/>
</dbReference>
<dbReference type="InterPro" id="IPR050388">
    <property type="entry name" value="ABC_Ni/Peptide_Import"/>
</dbReference>
<evidence type="ECO:0000256" key="7">
    <source>
        <dbReference type="ARBA" id="ARBA00023136"/>
    </source>
</evidence>
<dbReference type="Proteomes" id="UP000749471">
    <property type="component" value="Unassembled WGS sequence"/>
</dbReference>
<dbReference type="PROSITE" id="PS00211">
    <property type="entry name" value="ABC_TRANSPORTER_1"/>
    <property type="match status" value="1"/>
</dbReference>
<evidence type="ECO:0000256" key="4">
    <source>
        <dbReference type="ARBA" id="ARBA00022475"/>
    </source>
</evidence>
<comment type="subcellular location">
    <subcellularLocation>
        <location evidence="1">Cell membrane</location>
        <topology evidence="1">Peripheral membrane protein</topology>
    </subcellularLocation>
</comment>
<dbReference type="SMART" id="SM00382">
    <property type="entry name" value="AAA"/>
    <property type="match status" value="1"/>
</dbReference>
<dbReference type="Pfam" id="PF00005">
    <property type="entry name" value="ABC_tran"/>
    <property type="match status" value="1"/>
</dbReference>
<sequence length="341" mass="38046">MKKILEVKDLHVSFHTYAGEVKAVRGISFDLNKGETLALVGESGCGKTVTAKAIMRLLKEPPAEIKKGSQILFNGENVVEMKKKRLSTFRGEDVSMIFQDPMTSLNPTMTVGKQIMESLEIHKKMNKKEAEAEAIRLLEIVNIPNAAERVKAYPHELSGGMRQRVMIAIALSCNPKILIADEPTTALDVTIQAQIIDLLGELKEKFDTSIILVTHDLGVVANFADKIQVMYAGQVVERGTKKDIFYNSRHPYTWALLSSVPRLNTESKEELYSLGGTPPDLILPLKGCPFSSRCEHCMEICLEERPEELSLTETHSLSCWLQHPSAPKVERPEALRGEIHE</sequence>
<evidence type="ECO:0000313" key="10">
    <source>
        <dbReference type="Proteomes" id="UP000749471"/>
    </source>
</evidence>
<keyword evidence="7" id="KW-0472">Membrane</keyword>
<keyword evidence="5" id="KW-0547">Nucleotide-binding</keyword>
<protein>
    <submittedName>
        <fullName evidence="9">ABC transporter ATP-binding protein</fullName>
    </submittedName>
</protein>
<evidence type="ECO:0000256" key="1">
    <source>
        <dbReference type="ARBA" id="ARBA00004202"/>
    </source>
</evidence>
<dbReference type="InterPro" id="IPR003593">
    <property type="entry name" value="AAA+_ATPase"/>
</dbReference>